<reference evidence="1" key="1">
    <citation type="submission" date="2014-12" db="EMBL/GenBank/DDBJ databases">
        <title>Insight into the proteome of Arion vulgaris.</title>
        <authorList>
            <person name="Aradska J."/>
            <person name="Bulat T."/>
            <person name="Smidak R."/>
            <person name="Sarate P."/>
            <person name="Gangsoo J."/>
            <person name="Sialana F."/>
            <person name="Bilban M."/>
            <person name="Lubec G."/>
        </authorList>
    </citation>
    <scope>NUCLEOTIDE SEQUENCE</scope>
    <source>
        <tissue evidence="1">Skin</tissue>
    </source>
</reference>
<gene>
    <name evidence="1" type="primary">ORF12935</name>
</gene>
<protein>
    <submittedName>
        <fullName evidence="1">Uncharacterized protein</fullName>
    </submittedName>
</protein>
<evidence type="ECO:0000313" key="1">
    <source>
        <dbReference type="EMBL" id="CEK51247.1"/>
    </source>
</evidence>
<name>A0A0B6Y4J5_9EUPU</name>
<feature type="non-terminal residue" evidence="1">
    <location>
        <position position="1"/>
    </location>
</feature>
<accession>A0A0B6Y4J5</accession>
<dbReference type="EMBL" id="HACG01004382">
    <property type="protein sequence ID" value="CEK51247.1"/>
    <property type="molecule type" value="Transcribed_RNA"/>
</dbReference>
<feature type="non-terminal residue" evidence="1">
    <location>
        <position position="72"/>
    </location>
</feature>
<organism evidence="1">
    <name type="scientific">Arion vulgaris</name>
    <dbReference type="NCBI Taxonomy" id="1028688"/>
    <lineage>
        <taxon>Eukaryota</taxon>
        <taxon>Metazoa</taxon>
        <taxon>Spiralia</taxon>
        <taxon>Lophotrochozoa</taxon>
        <taxon>Mollusca</taxon>
        <taxon>Gastropoda</taxon>
        <taxon>Heterobranchia</taxon>
        <taxon>Euthyneura</taxon>
        <taxon>Panpulmonata</taxon>
        <taxon>Eupulmonata</taxon>
        <taxon>Stylommatophora</taxon>
        <taxon>Helicina</taxon>
        <taxon>Arionoidea</taxon>
        <taxon>Arionidae</taxon>
        <taxon>Arion</taxon>
    </lineage>
</organism>
<dbReference type="AlphaFoldDB" id="A0A0B6Y4J5"/>
<proteinExistence type="predicted"/>
<sequence>VATILAIAFVTNVYMAFKVLYVQENETRHGQQQQLQDMSIVIMNQLLPPASENLNLPVDLQRLKDDIAKTMA</sequence>